<reference evidence="2 3" key="1">
    <citation type="submission" date="2007-03" db="EMBL/GenBank/DDBJ databases">
        <title>Complete sequence of plasmid pBVIE05 of Burkholderia vietnamiensis G4.</title>
        <authorList>
            <consortium name="US DOE Joint Genome Institute"/>
            <person name="Copeland A."/>
            <person name="Lucas S."/>
            <person name="Lapidus A."/>
            <person name="Barry K."/>
            <person name="Detter J.C."/>
            <person name="Glavina del Rio T."/>
            <person name="Hammon N."/>
            <person name="Israni S."/>
            <person name="Dalin E."/>
            <person name="Tice H."/>
            <person name="Pitluck S."/>
            <person name="Chain P."/>
            <person name="Malfatti S."/>
            <person name="Shin M."/>
            <person name="Vergez L."/>
            <person name="Schmutz J."/>
            <person name="Larimer F."/>
            <person name="Land M."/>
            <person name="Hauser L."/>
            <person name="Kyrpides N."/>
            <person name="Tiedje J."/>
            <person name="Richardson P."/>
        </authorList>
    </citation>
    <scope>NUCLEOTIDE SEQUENCE [LARGE SCALE GENOMIC DNA]</scope>
    <source>
        <strain evidence="3">G4 / LMG 22486</strain>
        <plasmid evidence="2 3">pBVIE05</plasmid>
    </source>
</reference>
<keyword evidence="2" id="KW-0614">Plasmid</keyword>
<proteinExistence type="predicted"/>
<organism evidence="2 3">
    <name type="scientific">Burkholderia vietnamiensis (strain G4 / LMG 22486)</name>
    <name type="common">Burkholderia cepacia (strain R1808)</name>
    <dbReference type="NCBI Taxonomy" id="269482"/>
    <lineage>
        <taxon>Bacteria</taxon>
        <taxon>Pseudomonadati</taxon>
        <taxon>Pseudomonadota</taxon>
        <taxon>Betaproteobacteria</taxon>
        <taxon>Burkholderiales</taxon>
        <taxon>Burkholderiaceae</taxon>
        <taxon>Burkholderia</taxon>
        <taxon>Burkholderia cepacia complex</taxon>
    </lineage>
</organism>
<feature type="compositionally biased region" description="Basic and acidic residues" evidence="1">
    <location>
        <begin position="89"/>
        <end position="104"/>
    </location>
</feature>
<evidence type="ECO:0000256" key="1">
    <source>
        <dbReference type="SAM" id="MobiDB-lite"/>
    </source>
</evidence>
<evidence type="ECO:0000313" key="2">
    <source>
        <dbReference type="EMBL" id="ABO60629.1"/>
    </source>
</evidence>
<dbReference type="Proteomes" id="UP000002287">
    <property type="component" value="Plasmid pBVIE05"/>
</dbReference>
<dbReference type="EMBL" id="CP000621">
    <property type="protein sequence ID" value="ABO60629.1"/>
    <property type="molecule type" value="Genomic_DNA"/>
</dbReference>
<name>A4JWH6_BURVG</name>
<accession>A4JWH6</accession>
<protein>
    <submittedName>
        <fullName evidence="2">Uncharacterized protein</fullName>
    </submittedName>
</protein>
<gene>
    <name evidence="2" type="ordered locus">Bcep1808_7759</name>
</gene>
<dbReference type="AlphaFoldDB" id="A4JWH6"/>
<geneLocation type="plasmid" evidence="2 3">
    <name>pBVIE05</name>
</geneLocation>
<evidence type="ECO:0000313" key="3">
    <source>
        <dbReference type="Proteomes" id="UP000002287"/>
    </source>
</evidence>
<dbReference type="KEGG" id="bvi:Bcep1808_7759"/>
<feature type="region of interest" description="Disordered" evidence="1">
    <location>
        <begin position="84"/>
        <end position="110"/>
    </location>
</feature>
<sequence length="187" mass="20934">MKLRVNRNIYGNWNAYEGSRKTELGMSEFDALDWASERLLKGDCVLSEKSDVTMSDVEAHRARLARPARRSVAGATKERCAVDCDAPQDDARRGESGQEHDDRNPVQACAGTEVPDGARAQCELAKMTPDPFTDTERLDFLIEELAQVERFKGKYRVADHYGPLCDWQSTPREAINAAMNNKAKGVR</sequence>
<dbReference type="HOGENOM" id="CLU_1445162_0_0_4"/>